<dbReference type="PANTHER" id="PTHR26379">
    <property type="entry name" value="BTB/POZ AND MATH DOMAIN-CONTAINING PROTEIN 1"/>
    <property type="match status" value="1"/>
</dbReference>
<dbReference type="Pfam" id="PF24570">
    <property type="entry name" value="BACK_BPM_SPOP"/>
    <property type="match status" value="1"/>
</dbReference>
<dbReference type="PANTHER" id="PTHR26379:SF469">
    <property type="entry name" value="MAB1"/>
    <property type="match status" value="1"/>
</dbReference>
<protein>
    <submittedName>
        <fullName evidence="5">BTB/POZ and MATH domain-containing protein 2</fullName>
    </submittedName>
</protein>
<dbReference type="GO" id="GO:0016567">
    <property type="term" value="P:protein ubiquitination"/>
    <property type="evidence" value="ECO:0007669"/>
    <property type="project" value="InterPro"/>
</dbReference>
<dbReference type="Gene3D" id="3.30.710.10">
    <property type="entry name" value="Potassium Channel Kv1.1, Chain A"/>
    <property type="match status" value="1"/>
</dbReference>
<organism evidence="5 6">
    <name type="scientific">Rhynchospora pubera</name>
    <dbReference type="NCBI Taxonomy" id="906938"/>
    <lineage>
        <taxon>Eukaryota</taxon>
        <taxon>Viridiplantae</taxon>
        <taxon>Streptophyta</taxon>
        <taxon>Embryophyta</taxon>
        <taxon>Tracheophyta</taxon>
        <taxon>Spermatophyta</taxon>
        <taxon>Magnoliopsida</taxon>
        <taxon>Liliopsida</taxon>
        <taxon>Poales</taxon>
        <taxon>Cyperaceae</taxon>
        <taxon>Cyperoideae</taxon>
        <taxon>Rhynchosporeae</taxon>
        <taxon>Rhynchospora</taxon>
    </lineage>
</organism>
<reference evidence="5" key="1">
    <citation type="submission" date="2022-08" db="EMBL/GenBank/DDBJ databases">
        <authorList>
            <person name="Marques A."/>
        </authorList>
    </citation>
    <scope>NUCLEOTIDE SEQUENCE</scope>
    <source>
        <strain evidence="5">RhyPub2mFocal</strain>
        <tissue evidence="5">Leaves</tissue>
    </source>
</reference>
<dbReference type="AlphaFoldDB" id="A0AAV8D3A1"/>
<dbReference type="SUPFAM" id="SSF49599">
    <property type="entry name" value="TRAF domain-like"/>
    <property type="match status" value="1"/>
</dbReference>
<dbReference type="Gene3D" id="1.25.40.420">
    <property type="match status" value="1"/>
</dbReference>
<dbReference type="SMART" id="SM00225">
    <property type="entry name" value="BTB"/>
    <property type="match status" value="1"/>
</dbReference>
<keyword evidence="6" id="KW-1185">Reference proteome</keyword>
<accession>A0AAV8D3A1</accession>
<sequence>MEMASTATNHDAGITKVSKVGSGSHRCEIDFSQVEKIEIGRYITSPTFLAGGHEWSITCYPLGNKESANGTYLSLFLDLRSDSKDVSVIFDFNLLDKDGRPSATQLNRTSHVFEKSGYGWGWPQFIRAKDLKESYVVDDHFVVVCTITVLNAASCPVTVPPSDLHVHFGKLLEDKENADVTFDVEGELFHAHRLVLATRSPVFKAELYGMMHEHSSTDIKIHDMDPLVFRSLLHFIYTDSLPDDEDEDFDDADGDDDSSLITDNNLMTQHLLVAADRYALDRLKLMCEAKLYKNITVDTVATTLAIAEQHNCSQLKDVCVEYATVSENYTKIASTDGFNHLKLSCPVIIEEIQHKINQISIESVPCEELGTESRHRLDESL</sequence>
<dbReference type="Gene3D" id="2.60.210.10">
    <property type="entry name" value="Apoptosis, Tumor Necrosis Factor Receptor Associated Protein 2, Chain A"/>
    <property type="match status" value="1"/>
</dbReference>
<dbReference type="CDD" id="cd18280">
    <property type="entry name" value="BTB_POZ_BPM_plant"/>
    <property type="match status" value="1"/>
</dbReference>
<evidence type="ECO:0000313" key="6">
    <source>
        <dbReference type="Proteomes" id="UP001140206"/>
    </source>
</evidence>
<dbReference type="PROSITE" id="PS50144">
    <property type="entry name" value="MATH"/>
    <property type="match status" value="1"/>
</dbReference>
<dbReference type="SMART" id="SM00061">
    <property type="entry name" value="MATH"/>
    <property type="match status" value="1"/>
</dbReference>
<evidence type="ECO:0000259" key="4">
    <source>
        <dbReference type="PROSITE" id="PS50144"/>
    </source>
</evidence>
<proteinExistence type="inferred from homology"/>
<evidence type="ECO:0000313" key="5">
    <source>
        <dbReference type="EMBL" id="KAJ4761247.1"/>
    </source>
</evidence>
<feature type="domain" description="BTB" evidence="3">
    <location>
        <begin position="178"/>
        <end position="245"/>
    </location>
</feature>
<dbReference type="InterPro" id="IPR008974">
    <property type="entry name" value="TRAF-like"/>
</dbReference>
<dbReference type="PROSITE" id="PS50097">
    <property type="entry name" value="BTB"/>
    <property type="match status" value="1"/>
</dbReference>
<comment type="pathway">
    <text evidence="1">Protein modification; protein ubiquitination.</text>
</comment>
<dbReference type="SUPFAM" id="SSF54695">
    <property type="entry name" value="POZ domain"/>
    <property type="match status" value="1"/>
</dbReference>
<dbReference type="InterPro" id="IPR000210">
    <property type="entry name" value="BTB/POZ_dom"/>
</dbReference>
<evidence type="ECO:0000256" key="1">
    <source>
        <dbReference type="ARBA" id="ARBA00004906"/>
    </source>
</evidence>
<dbReference type="InterPro" id="IPR002083">
    <property type="entry name" value="MATH/TRAF_dom"/>
</dbReference>
<dbReference type="Pfam" id="PF22486">
    <property type="entry name" value="MATH_2"/>
    <property type="match status" value="1"/>
</dbReference>
<evidence type="ECO:0000259" key="3">
    <source>
        <dbReference type="PROSITE" id="PS50097"/>
    </source>
</evidence>
<gene>
    <name evidence="5" type="ORF">LUZ62_071622</name>
</gene>
<dbReference type="EMBL" id="JAMFTS010000004">
    <property type="protein sequence ID" value="KAJ4761247.1"/>
    <property type="molecule type" value="Genomic_DNA"/>
</dbReference>
<evidence type="ECO:0000256" key="2">
    <source>
        <dbReference type="ARBA" id="ARBA00010846"/>
    </source>
</evidence>
<comment type="caution">
    <text evidence="5">The sequence shown here is derived from an EMBL/GenBank/DDBJ whole genome shotgun (WGS) entry which is preliminary data.</text>
</comment>
<dbReference type="Pfam" id="PF00651">
    <property type="entry name" value="BTB"/>
    <property type="match status" value="1"/>
</dbReference>
<dbReference type="InterPro" id="IPR056423">
    <property type="entry name" value="BACK_BPM_SPOP"/>
</dbReference>
<comment type="similarity">
    <text evidence="2">Belongs to the Tdpoz family.</text>
</comment>
<dbReference type="CDD" id="cd00121">
    <property type="entry name" value="MATH"/>
    <property type="match status" value="1"/>
</dbReference>
<name>A0AAV8D3A1_9POAL</name>
<feature type="domain" description="MATH" evidence="4">
    <location>
        <begin position="24"/>
        <end position="147"/>
    </location>
</feature>
<dbReference type="InterPro" id="IPR011333">
    <property type="entry name" value="SKP1/BTB/POZ_sf"/>
</dbReference>
<dbReference type="Proteomes" id="UP001140206">
    <property type="component" value="Chromosome 4"/>
</dbReference>
<dbReference type="InterPro" id="IPR045005">
    <property type="entry name" value="BPM1-6"/>
</dbReference>